<dbReference type="InterPro" id="IPR036691">
    <property type="entry name" value="Endo/exonu/phosph_ase_sf"/>
</dbReference>
<dbReference type="AlphaFoldDB" id="A0AAV2QFC0"/>
<dbReference type="Proteomes" id="UP001497623">
    <property type="component" value="Unassembled WGS sequence"/>
</dbReference>
<comment type="caution">
    <text evidence="1">The sequence shown here is derived from an EMBL/GenBank/DDBJ whole genome shotgun (WGS) entry which is preliminary data.</text>
</comment>
<keyword evidence="2" id="KW-1185">Reference proteome</keyword>
<evidence type="ECO:0000313" key="2">
    <source>
        <dbReference type="Proteomes" id="UP001497623"/>
    </source>
</evidence>
<evidence type="ECO:0000313" key="1">
    <source>
        <dbReference type="EMBL" id="CAL4079460.1"/>
    </source>
</evidence>
<accession>A0AAV2QFC0</accession>
<proteinExistence type="predicted"/>
<dbReference type="Gene3D" id="3.60.10.10">
    <property type="entry name" value="Endonuclease/exonuclease/phosphatase"/>
    <property type="match status" value="1"/>
</dbReference>
<protein>
    <submittedName>
        <fullName evidence="1">Uncharacterized protein</fullName>
    </submittedName>
</protein>
<dbReference type="EMBL" id="CAXKWB010005704">
    <property type="protein sequence ID" value="CAL4079460.1"/>
    <property type="molecule type" value="Genomic_DNA"/>
</dbReference>
<dbReference type="SUPFAM" id="SSF56219">
    <property type="entry name" value="DNase I-like"/>
    <property type="match status" value="1"/>
</dbReference>
<organism evidence="1 2">
    <name type="scientific">Meganyctiphanes norvegica</name>
    <name type="common">Northern krill</name>
    <name type="synonym">Thysanopoda norvegica</name>
    <dbReference type="NCBI Taxonomy" id="48144"/>
    <lineage>
        <taxon>Eukaryota</taxon>
        <taxon>Metazoa</taxon>
        <taxon>Ecdysozoa</taxon>
        <taxon>Arthropoda</taxon>
        <taxon>Crustacea</taxon>
        <taxon>Multicrustacea</taxon>
        <taxon>Malacostraca</taxon>
        <taxon>Eumalacostraca</taxon>
        <taxon>Eucarida</taxon>
        <taxon>Euphausiacea</taxon>
        <taxon>Euphausiidae</taxon>
        <taxon>Meganyctiphanes</taxon>
    </lineage>
</organism>
<name>A0AAV2QFC0_MEGNR</name>
<reference evidence="1 2" key="1">
    <citation type="submission" date="2024-05" db="EMBL/GenBank/DDBJ databases">
        <authorList>
            <person name="Wallberg A."/>
        </authorList>
    </citation>
    <scope>NUCLEOTIDE SEQUENCE [LARGE SCALE GENOMIC DNA]</scope>
</reference>
<sequence>MIVKNNIAQHAQIVSEFQSPYVLRVTFNKEDVGFPCIIGPVYLPVESSKHKDNNMFDQITNDIFTLKNNNNNISICIIGNLNCEIDEIANELFDLNFNADTTLISKNRLNKDTFVNINGQLLLEFCKVNNMKILNGRTGIDREVGNFTYNSTISNNTIDYCLVSQMFLSHIHGFEMDILDQNLSDFHSPIIVTLKTNHNITIANYSDMAQESNIDYEPINSKCEDEKKTHQSKFELVKIEEISKLLNNIDASSTNKRYI</sequence>
<gene>
    <name evidence="1" type="ORF">MNOR_LOCUS11021</name>
</gene>